<feature type="domain" description="RNase H type-1" evidence="1">
    <location>
        <begin position="1"/>
        <end position="82"/>
    </location>
</feature>
<gene>
    <name evidence="2" type="ORF">CFP56_004049</name>
</gene>
<evidence type="ECO:0000313" key="2">
    <source>
        <dbReference type="EMBL" id="KAK7809482.1"/>
    </source>
</evidence>
<organism evidence="2 3">
    <name type="scientific">Quercus suber</name>
    <name type="common">Cork oak</name>
    <dbReference type="NCBI Taxonomy" id="58331"/>
    <lineage>
        <taxon>Eukaryota</taxon>
        <taxon>Viridiplantae</taxon>
        <taxon>Streptophyta</taxon>
        <taxon>Embryophyta</taxon>
        <taxon>Tracheophyta</taxon>
        <taxon>Spermatophyta</taxon>
        <taxon>Magnoliopsida</taxon>
        <taxon>eudicotyledons</taxon>
        <taxon>Gunneridae</taxon>
        <taxon>Pentapetalae</taxon>
        <taxon>rosids</taxon>
        <taxon>fabids</taxon>
        <taxon>Fagales</taxon>
        <taxon>Fagaceae</taxon>
        <taxon>Quercus</taxon>
    </lineage>
</organism>
<evidence type="ECO:0000313" key="3">
    <source>
        <dbReference type="Proteomes" id="UP000237347"/>
    </source>
</evidence>
<dbReference type="InterPro" id="IPR012337">
    <property type="entry name" value="RNaseH-like_sf"/>
</dbReference>
<sequence length="107" mass="12085">MAEALAAKRAVQLATEMSFLRVMVEGDCKRVIQALQASGRSLMLYGHVLEDIRRVGSTLQICSFHHVFREGNLLAHSLARRAVLTADIDVWVEELPSDLDDVFRKYQ</sequence>
<comment type="caution">
    <text evidence="2">The sequence shown here is derived from an EMBL/GenBank/DDBJ whole genome shotgun (WGS) entry which is preliminary data.</text>
</comment>
<reference evidence="2 3" key="1">
    <citation type="journal article" date="2018" name="Sci. Data">
        <title>The draft genome sequence of cork oak.</title>
        <authorList>
            <person name="Ramos A.M."/>
            <person name="Usie A."/>
            <person name="Barbosa P."/>
            <person name="Barros P.M."/>
            <person name="Capote T."/>
            <person name="Chaves I."/>
            <person name="Simoes F."/>
            <person name="Abreu I."/>
            <person name="Carrasquinho I."/>
            <person name="Faro C."/>
            <person name="Guimaraes J.B."/>
            <person name="Mendonca D."/>
            <person name="Nobrega F."/>
            <person name="Rodrigues L."/>
            <person name="Saibo N.J.M."/>
            <person name="Varela M.C."/>
            <person name="Egas C."/>
            <person name="Matos J."/>
            <person name="Miguel C.M."/>
            <person name="Oliveira M.M."/>
            <person name="Ricardo C.P."/>
            <person name="Goncalves S."/>
        </authorList>
    </citation>
    <scope>NUCLEOTIDE SEQUENCE [LARGE SCALE GENOMIC DNA]</scope>
    <source>
        <strain evidence="3">cv. HL8</strain>
    </source>
</reference>
<dbReference type="GO" id="GO:0003676">
    <property type="term" value="F:nucleic acid binding"/>
    <property type="evidence" value="ECO:0007669"/>
    <property type="project" value="InterPro"/>
</dbReference>
<dbReference type="PANTHER" id="PTHR47074">
    <property type="entry name" value="BNAC02G40300D PROTEIN"/>
    <property type="match status" value="1"/>
</dbReference>
<dbReference type="Gene3D" id="3.30.420.10">
    <property type="entry name" value="Ribonuclease H-like superfamily/Ribonuclease H"/>
    <property type="match status" value="1"/>
</dbReference>
<proteinExistence type="predicted"/>
<keyword evidence="3" id="KW-1185">Reference proteome</keyword>
<name>A0AAW0I5L8_QUESU</name>
<dbReference type="InterPro" id="IPR044730">
    <property type="entry name" value="RNase_H-like_dom_plant"/>
</dbReference>
<accession>A0AAW0I5L8</accession>
<protein>
    <recommendedName>
        <fullName evidence="1">RNase H type-1 domain-containing protein</fullName>
    </recommendedName>
</protein>
<dbReference type="InterPro" id="IPR002156">
    <property type="entry name" value="RNaseH_domain"/>
</dbReference>
<dbReference type="Pfam" id="PF13456">
    <property type="entry name" value="RVT_3"/>
    <property type="match status" value="1"/>
</dbReference>
<dbReference type="AlphaFoldDB" id="A0AAW0I5L8"/>
<dbReference type="GO" id="GO:0004523">
    <property type="term" value="F:RNA-DNA hybrid ribonuclease activity"/>
    <property type="evidence" value="ECO:0007669"/>
    <property type="project" value="InterPro"/>
</dbReference>
<dbReference type="EMBL" id="PKMF04002339">
    <property type="protein sequence ID" value="KAK7809482.1"/>
    <property type="molecule type" value="Genomic_DNA"/>
</dbReference>
<dbReference type="InterPro" id="IPR036397">
    <property type="entry name" value="RNaseH_sf"/>
</dbReference>
<dbReference type="Proteomes" id="UP000237347">
    <property type="component" value="Unassembled WGS sequence"/>
</dbReference>
<evidence type="ECO:0000259" key="1">
    <source>
        <dbReference type="Pfam" id="PF13456"/>
    </source>
</evidence>
<dbReference type="CDD" id="cd06222">
    <property type="entry name" value="RNase_H_like"/>
    <property type="match status" value="1"/>
</dbReference>
<dbReference type="SUPFAM" id="SSF53098">
    <property type="entry name" value="Ribonuclease H-like"/>
    <property type="match status" value="1"/>
</dbReference>
<dbReference type="InterPro" id="IPR052929">
    <property type="entry name" value="RNase_H-like_EbsB-rel"/>
</dbReference>
<dbReference type="PANTHER" id="PTHR47074:SF48">
    <property type="entry name" value="POLYNUCLEOTIDYL TRANSFERASE, RIBONUCLEASE H-LIKE SUPERFAMILY PROTEIN"/>
    <property type="match status" value="1"/>
</dbReference>